<accession>A0A0E9XL74</accession>
<reference evidence="1" key="2">
    <citation type="journal article" date="2015" name="Fish Shellfish Immunol.">
        <title>Early steps in the European eel (Anguilla anguilla)-Vibrio vulnificus interaction in the gills: Role of the RtxA13 toxin.</title>
        <authorList>
            <person name="Callol A."/>
            <person name="Pajuelo D."/>
            <person name="Ebbesson L."/>
            <person name="Teles M."/>
            <person name="MacKenzie S."/>
            <person name="Amaro C."/>
        </authorList>
    </citation>
    <scope>NUCLEOTIDE SEQUENCE</scope>
</reference>
<name>A0A0E9XL74_ANGAN</name>
<evidence type="ECO:0000313" key="1">
    <source>
        <dbReference type="EMBL" id="JAI03177.1"/>
    </source>
</evidence>
<organism evidence="1">
    <name type="scientific">Anguilla anguilla</name>
    <name type="common">European freshwater eel</name>
    <name type="synonym">Muraena anguilla</name>
    <dbReference type="NCBI Taxonomy" id="7936"/>
    <lineage>
        <taxon>Eukaryota</taxon>
        <taxon>Metazoa</taxon>
        <taxon>Chordata</taxon>
        <taxon>Craniata</taxon>
        <taxon>Vertebrata</taxon>
        <taxon>Euteleostomi</taxon>
        <taxon>Actinopterygii</taxon>
        <taxon>Neopterygii</taxon>
        <taxon>Teleostei</taxon>
        <taxon>Anguilliformes</taxon>
        <taxon>Anguillidae</taxon>
        <taxon>Anguilla</taxon>
    </lineage>
</organism>
<dbReference type="EMBL" id="GBXM01005401">
    <property type="protein sequence ID" value="JAI03177.1"/>
    <property type="molecule type" value="Transcribed_RNA"/>
</dbReference>
<sequence length="12" mass="1437">MFAIMELIRISI</sequence>
<reference evidence="1" key="1">
    <citation type="submission" date="2014-11" db="EMBL/GenBank/DDBJ databases">
        <authorList>
            <person name="Amaro Gonzalez C."/>
        </authorList>
    </citation>
    <scope>NUCLEOTIDE SEQUENCE</scope>
</reference>
<proteinExistence type="predicted"/>
<protein>
    <submittedName>
        <fullName evidence="1">Uncharacterized protein</fullName>
    </submittedName>
</protein>